<feature type="region of interest" description="Disordered" evidence="1">
    <location>
        <begin position="57"/>
        <end position="77"/>
    </location>
</feature>
<gene>
    <name evidence="2" type="ORF">B0H17DRAFT_1207275</name>
</gene>
<dbReference type="EMBL" id="JARKIE010000142">
    <property type="protein sequence ID" value="KAJ7676431.1"/>
    <property type="molecule type" value="Genomic_DNA"/>
</dbReference>
<proteinExistence type="predicted"/>
<dbReference type="Proteomes" id="UP001221757">
    <property type="component" value="Unassembled WGS sequence"/>
</dbReference>
<sequence length="138" mass="15197">MAKLTLAVLKKGFEAVTRTLKKRRDALTAKLSMDGAGNDVDEQAVLHEFETASDVKNCGKIEGGDDEDDSAIPKPSRRQALEAASVLRGYVADRDDAFSRQFEAILAGFGRQTRLEEAKGMRDTQVTDYFTRIAAEKL</sequence>
<comment type="caution">
    <text evidence="2">The sequence shown here is derived from an EMBL/GenBank/DDBJ whole genome shotgun (WGS) entry which is preliminary data.</text>
</comment>
<name>A0AAD7D358_MYCRO</name>
<evidence type="ECO:0000313" key="3">
    <source>
        <dbReference type="Proteomes" id="UP001221757"/>
    </source>
</evidence>
<evidence type="ECO:0000256" key="1">
    <source>
        <dbReference type="SAM" id="MobiDB-lite"/>
    </source>
</evidence>
<protein>
    <submittedName>
        <fullName evidence="2">Uncharacterized protein</fullName>
    </submittedName>
</protein>
<organism evidence="2 3">
    <name type="scientific">Mycena rosella</name>
    <name type="common">Pink bonnet</name>
    <name type="synonym">Agaricus rosellus</name>
    <dbReference type="NCBI Taxonomy" id="1033263"/>
    <lineage>
        <taxon>Eukaryota</taxon>
        <taxon>Fungi</taxon>
        <taxon>Dikarya</taxon>
        <taxon>Basidiomycota</taxon>
        <taxon>Agaricomycotina</taxon>
        <taxon>Agaricomycetes</taxon>
        <taxon>Agaricomycetidae</taxon>
        <taxon>Agaricales</taxon>
        <taxon>Marasmiineae</taxon>
        <taxon>Mycenaceae</taxon>
        <taxon>Mycena</taxon>
    </lineage>
</organism>
<dbReference type="AlphaFoldDB" id="A0AAD7D358"/>
<evidence type="ECO:0000313" key="2">
    <source>
        <dbReference type="EMBL" id="KAJ7676431.1"/>
    </source>
</evidence>
<reference evidence="2" key="1">
    <citation type="submission" date="2023-03" db="EMBL/GenBank/DDBJ databases">
        <title>Massive genome expansion in bonnet fungi (Mycena s.s.) driven by repeated elements and novel gene families across ecological guilds.</title>
        <authorList>
            <consortium name="Lawrence Berkeley National Laboratory"/>
            <person name="Harder C.B."/>
            <person name="Miyauchi S."/>
            <person name="Viragh M."/>
            <person name="Kuo A."/>
            <person name="Thoen E."/>
            <person name="Andreopoulos B."/>
            <person name="Lu D."/>
            <person name="Skrede I."/>
            <person name="Drula E."/>
            <person name="Henrissat B."/>
            <person name="Morin E."/>
            <person name="Kohler A."/>
            <person name="Barry K."/>
            <person name="LaButti K."/>
            <person name="Morin E."/>
            <person name="Salamov A."/>
            <person name="Lipzen A."/>
            <person name="Mereny Z."/>
            <person name="Hegedus B."/>
            <person name="Baldrian P."/>
            <person name="Stursova M."/>
            <person name="Weitz H."/>
            <person name="Taylor A."/>
            <person name="Grigoriev I.V."/>
            <person name="Nagy L.G."/>
            <person name="Martin F."/>
            <person name="Kauserud H."/>
        </authorList>
    </citation>
    <scope>NUCLEOTIDE SEQUENCE</scope>
    <source>
        <strain evidence="2">CBHHK067</strain>
    </source>
</reference>
<accession>A0AAD7D358</accession>
<keyword evidence="3" id="KW-1185">Reference proteome</keyword>